<evidence type="ECO:0000256" key="2">
    <source>
        <dbReference type="ARBA" id="ARBA00004298"/>
    </source>
</evidence>
<evidence type="ECO:0000256" key="1">
    <source>
        <dbReference type="ARBA" id="ARBA00003195"/>
    </source>
</evidence>
<name>A0A6V7M6C2_9HYME</name>
<comment type="function">
    <text evidence="1">Accessory subunit of the mitochondrial membrane respiratory chain NADH dehydrogenase (Complex I), that is believed not to be involved in catalysis. Complex I functions in the transfer of electrons from NADH to the respiratory chain. The immediate electron acceptor for the enzyme is believed to be ubiquinone.</text>
</comment>
<keyword evidence="9" id="KW-0249">Electron transport</keyword>
<evidence type="ECO:0000256" key="3">
    <source>
        <dbReference type="ARBA" id="ARBA00005667"/>
    </source>
</evidence>
<dbReference type="GO" id="GO:0032981">
    <property type="term" value="P:mitochondrial respiratory chain complex I assembly"/>
    <property type="evidence" value="ECO:0007669"/>
    <property type="project" value="TreeGrafter"/>
</dbReference>
<evidence type="ECO:0000256" key="4">
    <source>
        <dbReference type="ARBA" id="ARBA00018680"/>
    </source>
</evidence>
<sequence length="109" mass="12596">MGGHDHHHHGPPYKVPSASIYKLEDAPPLMELQKKLAKKGLRDPWLRNHVWKYQKKFGTVYSRLFWMLMRGVPTGAVAFGLTLAVENALGIDYHPWHHHHDDAHGDEHH</sequence>
<comment type="similarity">
    <text evidence="3">Belongs to the complex I NDUFB3 subunit family.</text>
</comment>
<reference evidence="15" key="1">
    <citation type="submission" date="2020-07" db="EMBL/GenBank/DDBJ databases">
        <authorList>
            <person name="Ferguson B K."/>
        </authorList>
    </citation>
    <scope>NUCLEOTIDE SEQUENCE</scope>
    <source>
        <strain evidence="15">L06</strain>
    </source>
</reference>
<proteinExistence type="inferred from homology"/>
<evidence type="ECO:0000256" key="5">
    <source>
        <dbReference type="ARBA" id="ARBA00022448"/>
    </source>
</evidence>
<dbReference type="Pfam" id="PF08122">
    <property type="entry name" value="NDUF_B12"/>
    <property type="match status" value="1"/>
</dbReference>
<evidence type="ECO:0000256" key="12">
    <source>
        <dbReference type="ARBA" id="ARBA00023136"/>
    </source>
</evidence>
<keyword evidence="6" id="KW-0679">Respiratory chain</keyword>
<dbReference type="EMBL" id="CADCXW020000348">
    <property type="protein sequence ID" value="CAD1582710.1"/>
    <property type="molecule type" value="Genomic_DNA"/>
</dbReference>
<keyword evidence="8" id="KW-0999">Mitochondrion inner membrane</keyword>
<protein>
    <recommendedName>
        <fullName evidence="4">NADH dehydrogenase [ubiquinone] 1 beta subcomplex subunit 3</fullName>
    </recommendedName>
    <alternativeName>
        <fullName evidence="13">Complex I-B12</fullName>
    </alternativeName>
    <alternativeName>
        <fullName evidence="14">NADH-ubiquinone oxidoreductase B12 subunit</fullName>
    </alternativeName>
</protein>
<evidence type="ECO:0000256" key="11">
    <source>
        <dbReference type="ARBA" id="ARBA00023128"/>
    </source>
</evidence>
<evidence type="ECO:0000256" key="6">
    <source>
        <dbReference type="ARBA" id="ARBA00022660"/>
    </source>
</evidence>
<evidence type="ECO:0000256" key="13">
    <source>
        <dbReference type="ARBA" id="ARBA00030217"/>
    </source>
</evidence>
<dbReference type="GO" id="GO:0022900">
    <property type="term" value="P:electron transport chain"/>
    <property type="evidence" value="ECO:0007669"/>
    <property type="project" value="InterPro"/>
</dbReference>
<dbReference type="GO" id="GO:0005743">
    <property type="term" value="C:mitochondrial inner membrane"/>
    <property type="evidence" value="ECO:0007669"/>
    <property type="project" value="UniProtKB-SubCell"/>
</dbReference>
<gene>
    <name evidence="15" type="ORF">BBRV_LOCUS122207</name>
</gene>
<evidence type="ECO:0000256" key="7">
    <source>
        <dbReference type="ARBA" id="ARBA00022692"/>
    </source>
</evidence>
<comment type="subcellular location">
    <subcellularLocation>
        <location evidence="2">Mitochondrion inner membrane</location>
        <topology evidence="2">Single-pass membrane protein</topology>
        <orientation evidence="2">Matrix side</orientation>
    </subcellularLocation>
</comment>
<evidence type="ECO:0000256" key="9">
    <source>
        <dbReference type="ARBA" id="ARBA00022982"/>
    </source>
</evidence>
<dbReference type="PANTHER" id="PTHR15082:SF2">
    <property type="entry name" value="NADH DEHYDROGENASE [UBIQUINONE] 1 BETA SUBCOMPLEX SUBUNIT 3"/>
    <property type="match status" value="1"/>
</dbReference>
<keyword evidence="5" id="KW-0813">Transport</keyword>
<keyword evidence="7" id="KW-0812">Transmembrane</keyword>
<dbReference type="PANTHER" id="PTHR15082">
    <property type="entry name" value="NADH-UBIQUINONE OXIDOREDUCTASE B12 SUBUNIT"/>
    <property type="match status" value="1"/>
</dbReference>
<accession>A0A6V7M6C2</accession>
<dbReference type="InterPro" id="IPR012576">
    <property type="entry name" value="NDUFB3"/>
</dbReference>
<keyword evidence="12" id="KW-0472">Membrane</keyword>
<keyword evidence="10" id="KW-1133">Transmembrane helix</keyword>
<evidence type="ECO:0000256" key="8">
    <source>
        <dbReference type="ARBA" id="ARBA00022792"/>
    </source>
</evidence>
<evidence type="ECO:0000256" key="14">
    <source>
        <dbReference type="ARBA" id="ARBA00032688"/>
    </source>
</evidence>
<evidence type="ECO:0000313" key="15">
    <source>
        <dbReference type="EMBL" id="CAD1582710.1"/>
    </source>
</evidence>
<keyword evidence="11" id="KW-0496">Mitochondrion</keyword>
<dbReference type="AlphaFoldDB" id="A0A6V7M6C2"/>
<evidence type="ECO:0000256" key="10">
    <source>
        <dbReference type="ARBA" id="ARBA00022989"/>
    </source>
</evidence>
<organism evidence="15">
    <name type="scientific">Bracon brevicornis</name>
    <dbReference type="NCBI Taxonomy" id="1563983"/>
    <lineage>
        <taxon>Eukaryota</taxon>
        <taxon>Metazoa</taxon>
        <taxon>Ecdysozoa</taxon>
        <taxon>Arthropoda</taxon>
        <taxon>Hexapoda</taxon>
        <taxon>Insecta</taxon>
        <taxon>Pterygota</taxon>
        <taxon>Neoptera</taxon>
        <taxon>Endopterygota</taxon>
        <taxon>Hymenoptera</taxon>
        <taxon>Apocrita</taxon>
        <taxon>Ichneumonoidea</taxon>
        <taxon>Braconidae</taxon>
        <taxon>Braconinae</taxon>
        <taxon>Bracon</taxon>
    </lineage>
</organism>